<gene>
    <name evidence="2" type="ORF">FF38_05787</name>
</gene>
<feature type="domain" description="CHK kinase-like" evidence="1">
    <location>
        <begin position="138"/>
        <end position="335"/>
    </location>
</feature>
<dbReference type="EMBL" id="JRES01001096">
    <property type="protein sequence ID" value="KNC25612.1"/>
    <property type="molecule type" value="Genomic_DNA"/>
</dbReference>
<evidence type="ECO:0000313" key="3">
    <source>
        <dbReference type="Proteomes" id="UP000037069"/>
    </source>
</evidence>
<dbReference type="PANTHER" id="PTHR11012">
    <property type="entry name" value="PROTEIN KINASE-LIKE DOMAIN-CONTAINING"/>
    <property type="match status" value="1"/>
</dbReference>
<dbReference type="InterPro" id="IPR004119">
    <property type="entry name" value="EcKL"/>
</dbReference>
<dbReference type="Pfam" id="PF02958">
    <property type="entry name" value="EcKL"/>
    <property type="match status" value="1"/>
</dbReference>
<evidence type="ECO:0000313" key="2">
    <source>
        <dbReference type="EMBL" id="KNC25612.1"/>
    </source>
</evidence>
<keyword evidence="3" id="KW-1185">Reference proteome</keyword>
<evidence type="ECO:0000259" key="1">
    <source>
        <dbReference type="SMART" id="SM00587"/>
    </source>
</evidence>
<dbReference type="Gene3D" id="3.90.1200.10">
    <property type="match status" value="1"/>
</dbReference>
<dbReference type="Proteomes" id="UP000037069">
    <property type="component" value="Unassembled WGS sequence"/>
</dbReference>
<accession>A0A0L0BZW8</accession>
<organism evidence="2 3">
    <name type="scientific">Lucilia cuprina</name>
    <name type="common">Green bottle fly</name>
    <name type="synonym">Australian sheep blowfly</name>
    <dbReference type="NCBI Taxonomy" id="7375"/>
    <lineage>
        <taxon>Eukaryota</taxon>
        <taxon>Metazoa</taxon>
        <taxon>Ecdysozoa</taxon>
        <taxon>Arthropoda</taxon>
        <taxon>Hexapoda</taxon>
        <taxon>Insecta</taxon>
        <taxon>Pterygota</taxon>
        <taxon>Neoptera</taxon>
        <taxon>Endopterygota</taxon>
        <taxon>Diptera</taxon>
        <taxon>Brachycera</taxon>
        <taxon>Muscomorpha</taxon>
        <taxon>Oestroidea</taxon>
        <taxon>Calliphoridae</taxon>
        <taxon>Luciliinae</taxon>
        <taxon>Lucilia</taxon>
    </lineage>
</organism>
<dbReference type="InterPro" id="IPR015897">
    <property type="entry name" value="CHK_kinase-like"/>
</dbReference>
<dbReference type="InterPro" id="IPR011009">
    <property type="entry name" value="Kinase-like_dom_sf"/>
</dbReference>
<dbReference type="STRING" id="7375.A0A0L0BZW8"/>
<protein>
    <recommendedName>
        <fullName evidence="1">CHK kinase-like domain-containing protein</fullName>
    </recommendedName>
</protein>
<dbReference type="AlphaFoldDB" id="A0A0L0BZW8"/>
<dbReference type="SUPFAM" id="SSF56112">
    <property type="entry name" value="Protein kinase-like (PK-like)"/>
    <property type="match status" value="1"/>
</dbReference>
<comment type="caution">
    <text evidence="2">The sequence shown here is derived from an EMBL/GenBank/DDBJ whole genome shotgun (WGS) entry which is preliminary data.</text>
</comment>
<dbReference type="SMART" id="SM00587">
    <property type="entry name" value="CHK"/>
    <property type="match status" value="1"/>
</dbReference>
<reference evidence="2 3" key="1">
    <citation type="journal article" date="2015" name="Nat. Commun.">
        <title>Lucilia cuprina genome unlocks parasitic fly biology to underpin future interventions.</title>
        <authorList>
            <person name="Anstead C.A."/>
            <person name="Korhonen P.K."/>
            <person name="Young N.D."/>
            <person name="Hall R.S."/>
            <person name="Jex A.R."/>
            <person name="Murali S.C."/>
            <person name="Hughes D.S."/>
            <person name="Lee S.F."/>
            <person name="Perry T."/>
            <person name="Stroehlein A.J."/>
            <person name="Ansell B.R."/>
            <person name="Breugelmans B."/>
            <person name="Hofmann A."/>
            <person name="Qu J."/>
            <person name="Dugan S."/>
            <person name="Lee S.L."/>
            <person name="Chao H."/>
            <person name="Dinh H."/>
            <person name="Han Y."/>
            <person name="Doddapaneni H.V."/>
            <person name="Worley K.C."/>
            <person name="Muzny D.M."/>
            <person name="Ioannidis P."/>
            <person name="Waterhouse R.M."/>
            <person name="Zdobnov E.M."/>
            <person name="James P.J."/>
            <person name="Bagnall N.H."/>
            <person name="Kotze A.C."/>
            <person name="Gibbs R.A."/>
            <person name="Richards S."/>
            <person name="Batterham P."/>
            <person name="Gasser R.B."/>
        </authorList>
    </citation>
    <scope>NUCLEOTIDE SEQUENCE [LARGE SCALE GENOMIC DNA]</scope>
    <source>
        <strain evidence="2 3">LS</strain>
        <tissue evidence="2">Full body</tissue>
    </source>
</reference>
<name>A0A0L0BZW8_LUCCU</name>
<dbReference type="OrthoDB" id="5396515at2759"/>
<sequence length="431" mass="50523">MAFNKDTEIEWLKTEIIPKLLKQQKLIANFNDNDYEEFQILDVTAKVVGSEEAFMLTTCYRAAIVYQFKGIKNKVNFFIKKTPELPQELFDNIHFDALFFNEILGYEKLLPAMQEFGKIDFKIAKFYYADLGKNYAIVITEDFSSQQWNVTKEMVNISLEHILLGVKYLAEFHAVGFAWRHLQPQQFNEFTKELKEPRYGSELHPGWAIILRESIQRTLKVTRKYEKSVNEKFLEDFNNLVGDNYQYGMRRVQPREPLVTLCHGDYLRNNVAFKYDKNGQPLDVMMFDLQTLRVSSPMMDLTVFLSLSTFAEVRYKHFSQIFTLYSETLKETYERLVAGSIPEYLSHKSLLKEYVKFLPYSIGVCASFLMNLVEPKAETSQEMLMADPTEEERIQEVMTRGGETVDRELAHQIKELYELSAENDVNVFKEF</sequence>
<dbReference type="OMA" id="QGWRVTK"/>
<dbReference type="PANTHER" id="PTHR11012:SF8">
    <property type="entry name" value="JUVENILE HORMONE-INDUCIBLE PROTEIN 26"/>
    <property type="match status" value="1"/>
</dbReference>
<proteinExistence type="predicted"/>